<dbReference type="Proteomes" id="UP000887116">
    <property type="component" value="Unassembled WGS sequence"/>
</dbReference>
<feature type="compositionally biased region" description="Basic and acidic residues" evidence="1">
    <location>
        <begin position="44"/>
        <end position="62"/>
    </location>
</feature>
<dbReference type="EMBL" id="BMAO01026903">
    <property type="protein sequence ID" value="GFR13253.1"/>
    <property type="molecule type" value="Genomic_DNA"/>
</dbReference>
<evidence type="ECO:0000313" key="2">
    <source>
        <dbReference type="EMBL" id="GFR13253.1"/>
    </source>
</evidence>
<comment type="caution">
    <text evidence="2">The sequence shown here is derived from an EMBL/GenBank/DDBJ whole genome shotgun (WGS) entry which is preliminary data.</text>
</comment>
<gene>
    <name evidence="2" type="ORF">TNCT_698881</name>
</gene>
<sequence>MFTELHFCGNQSSDDDLDNLPGWVVKIPFKYRRQLPAQKKGKEKKSGEKGVLKVEKSKRGEGGKNCMRTLILFSFEIFQPNSSSSTTSMSS</sequence>
<evidence type="ECO:0000313" key="3">
    <source>
        <dbReference type="Proteomes" id="UP000887116"/>
    </source>
</evidence>
<dbReference type="AlphaFoldDB" id="A0A8X6J783"/>
<organism evidence="2 3">
    <name type="scientific">Trichonephila clavata</name>
    <name type="common">Joro spider</name>
    <name type="synonym">Nephila clavata</name>
    <dbReference type="NCBI Taxonomy" id="2740835"/>
    <lineage>
        <taxon>Eukaryota</taxon>
        <taxon>Metazoa</taxon>
        <taxon>Ecdysozoa</taxon>
        <taxon>Arthropoda</taxon>
        <taxon>Chelicerata</taxon>
        <taxon>Arachnida</taxon>
        <taxon>Araneae</taxon>
        <taxon>Araneomorphae</taxon>
        <taxon>Entelegynae</taxon>
        <taxon>Araneoidea</taxon>
        <taxon>Nephilidae</taxon>
        <taxon>Trichonephila</taxon>
    </lineage>
</organism>
<name>A0A8X6J783_TRICU</name>
<proteinExistence type="predicted"/>
<feature type="region of interest" description="Disordered" evidence="1">
    <location>
        <begin position="36"/>
        <end position="62"/>
    </location>
</feature>
<dbReference type="OrthoDB" id="10442094at2759"/>
<reference evidence="2" key="1">
    <citation type="submission" date="2020-07" db="EMBL/GenBank/DDBJ databases">
        <title>Multicomponent nature underlies the extraordinary mechanical properties of spider dragline silk.</title>
        <authorList>
            <person name="Kono N."/>
            <person name="Nakamura H."/>
            <person name="Mori M."/>
            <person name="Yoshida Y."/>
            <person name="Ohtoshi R."/>
            <person name="Malay A.D."/>
            <person name="Moran D.A.P."/>
            <person name="Tomita M."/>
            <person name="Numata K."/>
            <person name="Arakawa K."/>
        </authorList>
    </citation>
    <scope>NUCLEOTIDE SEQUENCE</scope>
</reference>
<protein>
    <submittedName>
        <fullName evidence="2">Uncharacterized protein</fullName>
    </submittedName>
</protein>
<evidence type="ECO:0000256" key="1">
    <source>
        <dbReference type="SAM" id="MobiDB-lite"/>
    </source>
</evidence>
<accession>A0A8X6J783</accession>
<keyword evidence="3" id="KW-1185">Reference proteome</keyword>